<dbReference type="OrthoDB" id="27116at2157"/>
<reference evidence="1 2" key="1">
    <citation type="journal article" date="2011" name="PLoS ONE">
        <title>The complete genome sequence of Thermoproteus tenax: a physiologically versatile member of the Crenarchaeota.</title>
        <authorList>
            <person name="Siebers B."/>
            <person name="Zaparty M."/>
            <person name="Raddatz G."/>
            <person name="Tjaden B."/>
            <person name="Albers S.V."/>
            <person name="Bell S.D."/>
            <person name="Blombach F."/>
            <person name="Kletzin A."/>
            <person name="Kyrpides N."/>
            <person name="Lanz C."/>
            <person name="Plagens A."/>
            <person name="Rampp M."/>
            <person name="Rosinus A."/>
            <person name="von Jan M."/>
            <person name="Makarova K.S."/>
            <person name="Klenk H.P."/>
            <person name="Schuster S.C."/>
            <person name="Hensel R."/>
        </authorList>
    </citation>
    <scope>NUCLEOTIDE SEQUENCE [LARGE SCALE GENOMIC DNA]</scope>
    <source>
        <strain evidence="2">ATCC 35583 / DSM 2078 / JCM 9277 / NBRC 100435 / Kra 1</strain>
    </source>
</reference>
<dbReference type="HOGENOM" id="CLU_178224_0_0_2"/>
<evidence type="ECO:0000313" key="2">
    <source>
        <dbReference type="Proteomes" id="UP000002654"/>
    </source>
</evidence>
<gene>
    <name evidence="1" type="ordered locus">TTX_1707</name>
</gene>
<accession>G4RL83</accession>
<name>G4RL83_THETK</name>
<dbReference type="Proteomes" id="UP000002654">
    <property type="component" value="Chromosome"/>
</dbReference>
<protein>
    <submittedName>
        <fullName evidence="1">Uncharacterized protein</fullName>
    </submittedName>
</protein>
<evidence type="ECO:0000313" key="1">
    <source>
        <dbReference type="EMBL" id="CCC82328.1"/>
    </source>
</evidence>
<dbReference type="PATRIC" id="fig|768679.9.peg.1727"/>
<dbReference type="GeneID" id="11262586"/>
<proteinExistence type="predicted"/>
<dbReference type="PaxDb" id="768679-TTX_1707"/>
<dbReference type="KEGG" id="ttn:TTX_1707"/>
<keyword evidence="2" id="KW-1185">Reference proteome</keyword>
<dbReference type="eggNOG" id="arCOG05435">
    <property type="taxonomic scope" value="Archaea"/>
</dbReference>
<sequence>MTPIGEYIRYLVISRLAKGPATVDELNSVVEDAVRRLGVNYNWRIWPELVKREVAFDGNTAKLTERGRWVAAVGLKAMARYVQRTLGRVTLAL</sequence>
<dbReference type="AlphaFoldDB" id="G4RL83"/>
<dbReference type="EMBL" id="FN869859">
    <property type="protein sequence ID" value="CCC82328.1"/>
    <property type="molecule type" value="Genomic_DNA"/>
</dbReference>
<dbReference type="RefSeq" id="WP_014127582.1">
    <property type="nucleotide sequence ID" value="NC_016070.1"/>
</dbReference>
<organism evidence="1 2">
    <name type="scientific">Thermoproteus tenax (strain ATCC 35583 / DSM 2078 / JCM 9277 / NBRC 100435 / Kra 1)</name>
    <dbReference type="NCBI Taxonomy" id="768679"/>
    <lineage>
        <taxon>Archaea</taxon>
        <taxon>Thermoproteota</taxon>
        <taxon>Thermoprotei</taxon>
        <taxon>Thermoproteales</taxon>
        <taxon>Thermoproteaceae</taxon>
        <taxon>Thermoproteus</taxon>
    </lineage>
</organism>